<evidence type="ECO:0000256" key="6">
    <source>
        <dbReference type="ARBA" id="ARBA00047918"/>
    </source>
</evidence>
<dbReference type="InterPro" id="IPR044856">
    <property type="entry name" value="Malate_synth_C_sf"/>
</dbReference>
<accession>A0AAU7JGZ1</accession>
<dbReference type="InterPro" id="IPR011076">
    <property type="entry name" value="Malate_synth_sf"/>
</dbReference>
<keyword evidence="3" id="KW-0329">Glyoxylate bypass</keyword>
<comment type="catalytic activity">
    <reaction evidence="6">
        <text>glyoxylate + acetyl-CoA + H2O = (S)-malate + CoA + H(+)</text>
        <dbReference type="Rhea" id="RHEA:18181"/>
        <dbReference type="ChEBI" id="CHEBI:15377"/>
        <dbReference type="ChEBI" id="CHEBI:15378"/>
        <dbReference type="ChEBI" id="CHEBI:15589"/>
        <dbReference type="ChEBI" id="CHEBI:36655"/>
        <dbReference type="ChEBI" id="CHEBI:57287"/>
        <dbReference type="ChEBI" id="CHEBI:57288"/>
        <dbReference type="EC" id="2.3.3.9"/>
    </reaction>
</comment>
<dbReference type="GO" id="GO:0006099">
    <property type="term" value="P:tricarboxylic acid cycle"/>
    <property type="evidence" value="ECO:0007669"/>
    <property type="project" value="UniProtKB-KW"/>
</dbReference>
<gene>
    <name evidence="11" type="primary">aceB</name>
    <name evidence="11" type="ORF">ABEG18_02490</name>
</gene>
<dbReference type="EC" id="2.3.3.9" evidence="2"/>
<dbReference type="CDD" id="cd00727">
    <property type="entry name" value="malate_synt_A"/>
    <property type="match status" value="1"/>
</dbReference>
<evidence type="ECO:0000256" key="5">
    <source>
        <dbReference type="ARBA" id="ARBA00022679"/>
    </source>
</evidence>
<dbReference type="InterPro" id="IPR048355">
    <property type="entry name" value="MS_C"/>
</dbReference>
<feature type="domain" description="Malate synthase C-terminal" evidence="10">
    <location>
        <begin position="409"/>
        <end position="527"/>
    </location>
</feature>
<dbReference type="FunFam" id="1.20.1220.12:FF:000001">
    <property type="entry name" value="Malate synthase"/>
    <property type="match status" value="1"/>
</dbReference>
<dbReference type="InterPro" id="IPR046363">
    <property type="entry name" value="MS_N_TIM-barrel_dom"/>
</dbReference>
<evidence type="ECO:0000259" key="10">
    <source>
        <dbReference type="Pfam" id="PF20659"/>
    </source>
</evidence>
<proteinExistence type="inferred from homology"/>
<dbReference type="GO" id="GO:0005737">
    <property type="term" value="C:cytoplasm"/>
    <property type="evidence" value="ECO:0007669"/>
    <property type="project" value="TreeGrafter"/>
</dbReference>
<dbReference type="FunFam" id="3.20.20.360:FF:000001">
    <property type="entry name" value="Malate synthase"/>
    <property type="match status" value="1"/>
</dbReference>
<dbReference type="PIRSF" id="PIRSF001363">
    <property type="entry name" value="Malate_synth"/>
    <property type="match status" value="1"/>
</dbReference>
<dbReference type="Pfam" id="PF01274">
    <property type="entry name" value="MS_TIM-barrel"/>
    <property type="match status" value="1"/>
</dbReference>
<dbReference type="GO" id="GO:0004474">
    <property type="term" value="F:malate synthase activity"/>
    <property type="evidence" value="ECO:0007669"/>
    <property type="project" value="UniProtKB-EC"/>
</dbReference>
<dbReference type="InterPro" id="IPR006252">
    <property type="entry name" value="Malate_synthA"/>
</dbReference>
<comment type="similarity">
    <text evidence="1">Belongs to the malate synthase family.</text>
</comment>
<evidence type="ECO:0000313" key="11">
    <source>
        <dbReference type="EMBL" id="XBO39673.1"/>
    </source>
</evidence>
<dbReference type="SUPFAM" id="SSF51645">
    <property type="entry name" value="Malate synthase G"/>
    <property type="match status" value="1"/>
</dbReference>
<dbReference type="InterPro" id="IPR048356">
    <property type="entry name" value="MS_N"/>
</dbReference>
<name>A0AAU7JGZ1_9HYPH</name>
<feature type="active site" description="Proton acceptor" evidence="7">
    <location>
        <position position="163"/>
    </location>
</feature>
<protein>
    <recommendedName>
        <fullName evidence="2">malate synthase</fullName>
        <ecNumber evidence="2">2.3.3.9</ecNumber>
    </recommendedName>
</protein>
<feature type="active site" description="Proton donor" evidence="7">
    <location>
        <position position="443"/>
    </location>
</feature>
<evidence type="ECO:0000256" key="2">
    <source>
        <dbReference type="ARBA" id="ARBA00012636"/>
    </source>
</evidence>
<dbReference type="Pfam" id="PF20659">
    <property type="entry name" value="MS_C"/>
    <property type="match status" value="1"/>
</dbReference>
<evidence type="ECO:0000256" key="4">
    <source>
        <dbReference type="ARBA" id="ARBA00022532"/>
    </source>
</evidence>
<dbReference type="AlphaFoldDB" id="A0AAU7JGZ1"/>
<dbReference type="NCBIfam" id="TIGR01344">
    <property type="entry name" value="malate_syn_A"/>
    <property type="match status" value="1"/>
</dbReference>
<evidence type="ECO:0000256" key="1">
    <source>
        <dbReference type="ARBA" id="ARBA00006394"/>
    </source>
</evidence>
<keyword evidence="11" id="KW-0012">Acyltransferase</keyword>
<sequence length="530" mass="57727">MSSSGSNAGLVVVGAKTGRASDVLSPGALALLARLHDAFAAPRRALLERRAERQRLFDAGEMPDFPAETAAIRAAEWRVADIPAEFLDRRVEIAGPPDRSAMAAALQSGARTFMADFEDASSPSWANLIDGQANLMDLWAGRLPAAGGRGTCDPRLGPAVMMRPRGWHMPENHVRIDGEPIAAALFDMGLYLFHNAAAILAQGRAPGVYLPKIEGYLEARLWNDVLTRIERELGLPDGTVKATALIETLPAAFEMDEILWELRGRATALNCGRWDLIFSFIKRLGRHARFVTPDRASMVMGSNFLSSCSYLLIKTCHRRGALALGGKAAHLPVDGDAAAHKLAIEKVRADKQRAVLEGLDGAWVSHPDLVPVAAAVFDKVMPAANQLGQLHDDMEILRDDMLSMHPGRRTEAGLRNNVRVAVRYLAEWLSGRGAVPLYNLMEDAGTAEIARIQLWQWVYHRASLSDGRKITPELFSETLEEETARLLAETGPDAYASGRYAEAVALLRDMTLAEDAPEFLTLSAYALLAA</sequence>
<dbReference type="GO" id="GO:0006097">
    <property type="term" value="P:glyoxylate cycle"/>
    <property type="evidence" value="ECO:0007669"/>
    <property type="project" value="UniProtKB-KW"/>
</dbReference>
<dbReference type="Pfam" id="PF20656">
    <property type="entry name" value="MS_N"/>
    <property type="match status" value="1"/>
</dbReference>
<feature type="domain" description="Malate synthase N-terminal" evidence="9">
    <location>
        <begin position="11"/>
        <end position="70"/>
    </location>
</feature>
<dbReference type="PANTHER" id="PTHR42902">
    <property type="entry name" value="MALATE SYNTHASE"/>
    <property type="match status" value="1"/>
</dbReference>
<evidence type="ECO:0000259" key="8">
    <source>
        <dbReference type="Pfam" id="PF01274"/>
    </source>
</evidence>
<keyword evidence="4" id="KW-0816">Tricarboxylic acid cycle</keyword>
<dbReference type="PANTHER" id="PTHR42902:SF1">
    <property type="entry name" value="MALATE SYNTHASE 1-RELATED"/>
    <property type="match status" value="1"/>
</dbReference>
<evidence type="ECO:0000256" key="3">
    <source>
        <dbReference type="ARBA" id="ARBA00022435"/>
    </source>
</evidence>
<dbReference type="EMBL" id="CP157484">
    <property type="protein sequence ID" value="XBO39673.1"/>
    <property type="molecule type" value="Genomic_DNA"/>
</dbReference>
<organism evidence="11">
    <name type="scientific">Alsobacter sp. KACC 23698</name>
    <dbReference type="NCBI Taxonomy" id="3149229"/>
    <lineage>
        <taxon>Bacteria</taxon>
        <taxon>Pseudomonadati</taxon>
        <taxon>Pseudomonadota</taxon>
        <taxon>Alphaproteobacteria</taxon>
        <taxon>Hyphomicrobiales</taxon>
        <taxon>Alsobacteraceae</taxon>
        <taxon>Alsobacter</taxon>
    </lineage>
</organism>
<evidence type="ECO:0000256" key="7">
    <source>
        <dbReference type="PIRSR" id="PIRSR001363-1"/>
    </source>
</evidence>
<reference evidence="11" key="1">
    <citation type="submission" date="2024-05" db="EMBL/GenBank/DDBJ databases">
        <authorList>
            <person name="Kim S."/>
            <person name="Heo J."/>
            <person name="Choi H."/>
            <person name="Choi Y."/>
            <person name="Kwon S.-W."/>
            <person name="Kim Y."/>
        </authorList>
    </citation>
    <scope>NUCLEOTIDE SEQUENCE</scope>
    <source>
        <strain evidence="11">KACC 23698</strain>
    </source>
</reference>
<dbReference type="InterPro" id="IPR001465">
    <property type="entry name" value="Malate_synthase_TIM"/>
</dbReference>
<evidence type="ECO:0000259" key="9">
    <source>
        <dbReference type="Pfam" id="PF20656"/>
    </source>
</evidence>
<dbReference type="Gene3D" id="1.20.1220.12">
    <property type="entry name" value="Malate synthase, domain III"/>
    <property type="match status" value="1"/>
</dbReference>
<keyword evidence="5 11" id="KW-0808">Transferase</keyword>
<dbReference type="Gene3D" id="3.20.20.360">
    <property type="entry name" value="Malate synthase, domain 3"/>
    <property type="match status" value="1"/>
</dbReference>
<feature type="domain" description="Malate synthase TIM barrel" evidence="8">
    <location>
        <begin position="160"/>
        <end position="403"/>
    </location>
</feature>